<keyword evidence="4" id="KW-1185">Reference proteome</keyword>
<dbReference type="KEGG" id="sand:H3309_04005"/>
<feature type="domain" description="Ice-binding protein C-terminal" evidence="2">
    <location>
        <begin position="146"/>
        <end position="170"/>
    </location>
</feature>
<evidence type="ECO:0000259" key="2">
    <source>
        <dbReference type="Pfam" id="PF07589"/>
    </source>
</evidence>
<feature type="signal peptide" evidence="1">
    <location>
        <begin position="1"/>
        <end position="21"/>
    </location>
</feature>
<accession>A0A7G5IJX1</accession>
<dbReference type="NCBIfam" id="NF035944">
    <property type="entry name" value="PEPxxWA-CTERM"/>
    <property type="match status" value="1"/>
</dbReference>
<name>A0A7G5IJX1_9SPHN</name>
<dbReference type="RefSeq" id="WP_182297486.1">
    <property type="nucleotide sequence ID" value="NZ_CP059851.1"/>
</dbReference>
<evidence type="ECO:0000313" key="3">
    <source>
        <dbReference type="EMBL" id="QMW23663.1"/>
    </source>
</evidence>
<proteinExistence type="predicted"/>
<protein>
    <submittedName>
        <fullName evidence="3">PEPxxWA-CTERM sorting domain-containing protein</fullName>
    </submittedName>
</protein>
<dbReference type="AlphaFoldDB" id="A0A7G5IJX1"/>
<keyword evidence="1" id="KW-0732">Signal</keyword>
<feature type="chain" id="PRO_5028962464" evidence="1">
    <location>
        <begin position="22"/>
        <end position="175"/>
    </location>
</feature>
<dbReference type="InterPro" id="IPR013424">
    <property type="entry name" value="Ice-binding_C"/>
</dbReference>
<sequence length="175" mass="18547">MKLKIFAAALLASTFAMPVAAAPIYAPVPVANYITVGGTDWAWASPCAFTGGCSSIDLSYQSTQGWRTPTRVEWAARPTVLDFAGKCASAWFDNSYSHCDFGDPDFPGVAMPGVQPTGVIWDFGYGTSNYQGYEGLAETWLVRGAAVPEPATWAMMIAGFGLVGFAARRRAAVAA</sequence>
<evidence type="ECO:0000313" key="4">
    <source>
        <dbReference type="Proteomes" id="UP000515292"/>
    </source>
</evidence>
<gene>
    <name evidence="3" type="ORF">H3309_04005</name>
</gene>
<dbReference type="EMBL" id="CP059851">
    <property type="protein sequence ID" value="QMW23663.1"/>
    <property type="molecule type" value="Genomic_DNA"/>
</dbReference>
<dbReference type="Pfam" id="PF07589">
    <property type="entry name" value="PEP-CTERM"/>
    <property type="match status" value="1"/>
</dbReference>
<organism evidence="3 4">
    <name type="scientific">Sandaracinobacteroides saxicola</name>
    <dbReference type="NCBI Taxonomy" id="2759707"/>
    <lineage>
        <taxon>Bacteria</taxon>
        <taxon>Pseudomonadati</taxon>
        <taxon>Pseudomonadota</taxon>
        <taxon>Alphaproteobacteria</taxon>
        <taxon>Sphingomonadales</taxon>
        <taxon>Sphingosinicellaceae</taxon>
        <taxon>Sandaracinobacteroides</taxon>
    </lineage>
</organism>
<evidence type="ECO:0000256" key="1">
    <source>
        <dbReference type="SAM" id="SignalP"/>
    </source>
</evidence>
<dbReference type="NCBIfam" id="TIGR02595">
    <property type="entry name" value="PEP_CTERM"/>
    <property type="match status" value="1"/>
</dbReference>
<reference evidence="3 4" key="1">
    <citation type="submission" date="2020-07" db="EMBL/GenBank/DDBJ databases">
        <title>Complete genome sequence for Sandaracinobacter sp. M6.</title>
        <authorList>
            <person name="Tang Y."/>
            <person name="Liu Q."/>
            <person name="Guo Z."/>
            <person name="Lei P."/>
            <person name="Huang B."/>
        </authorList>
    </citation>
    <scope>NUCLEOTIDE SEQUENCE [LARGE SCALE GENOMIC DNA]</scope>
    <source>
        <strain evidence="3 4">M6</strain>
    </source>
</reference>
<dbReference type="Proteomes" id="UP000515292">
    <property type="component" value="Chromosome"/>
</dbReference>